<proteinExistence type="predicted"/>
<dbReference type="OrthoDB" id="4376250at2"/>
<sequence>MKRGLLIAVSAATVIAGVAGCSGDKKNSGPSSSTSASSAATSSAPASSSTPAASGETKVIVGGQQQNVSGPVVCSTNEGRFSIAVGDMLTGVIVGLEPDASAVHSAGLGTVDGVVLSFTEGAPGNNATATKTGNSYKISGTATGVDNAGQQVSKTFEVDATCP</sequence>
<dbReference type="InterPro" id="IPR008691">
    <property type="entry name" value="LpqH"/>
</dbReference>
<keyword evidence="4" id="KW-0564">Palmitate</keyword>
<keyword evidence="8" id="KW-1185">Reference proteome</keyword>
<keyword evidence="1" id="KW-1003">Cell membrane</keyword>
<dbReference type="PROSITE" id="PS51257">
    <property type="entry name" value="PROKAR_LIPOPROTEIN"/>
    <property type="match status" value="1"/>
</dbReference>
<name>A0A1W9ZWR5_MYCAN</name>
<keyword evidence="3" id="KW-0472">Membrane</keyword>
<evidence type="ECO:0000256" key="5">
    <source>
        <dbReference type="ARBA" id="ARBA00023288"/>
    </source>
</evidence>
<evidence type="ECO:0000256" key="3">
    <source>
        <dbReference type="ARBA" id="ARBA00023136"/>
    </source>
</evidence>
<evidence type="ECO:0000256" key="2">
    <source>
        <dbReference type="ARBA" id="ARBA00022729"/>
    </source>
</evidence>
<evidence type="ECO:0000256" key="1">
    <source>
        <dbReference type="ARBA" id="ARBA00022475"/>
    </source>
</evidence>
<keyword evidence="2" id="KW-0732">Signal</keyword>
<reference evidence="7 8" key="1">
    <citation type="submission" date="2017-02" db="EMBL/GenBank/DDBJ databases">
        <title>The new phylogeny of genus Mycobacterium.</title>
        <authorList>
            <person name="Tortoli E."/>
            <person name="Trovato A."/>
            <person name="Cirillo D.M."/>
        </authorList>
    </citation>
    <scope>NUCLEOTIDE SEQUENCE [LARGE SCALE GENOMIC DNA]</scope>
    <source>
        <strain evidence="7 8">DSM 45057</strain>
    </source>
</reference>
<accession>A0A1W9ZWR5</accession>
<evidence type="ECO:0000256" key="4">
    <source>
        <dbReference type="ARBA" id="ARBA00023139"/>
    </source>
</evidence>
<dbReference type="GO" id="GO:0016020">
    <property type="term" value="C:membrane"/>
    <property type="evidence" value="ECO:0007669"/>
    <property type="project" value="InterPro"/>
</dbReference>
<evidence type="ECO:0000256" key="6">
    <source>
        <dbReference type="SAM" id="MobiDB-lite"/>
    </source>
</evidence>
<evidence type="ECO:0000313" key="8">
    <source>
        <dbReference type="Proteomes" id="UP000192284"/>
    </source>
</evidence>
<organism evidence="7 8">
    <name type="scientific">Mycobacterium angelicum</name>
    <dbReference type="NCBI Taxonomy" id="470074"/>
    <lineage>
        <taxon>Bacteria</taxon>
        <taxon>Bacillati</taxon>
        <taxon>Actinomycetota</taxon>
        <taxon>Actinomycetes</taxon>
        <taxon>Mycobacteriales</taxon>
        <taxon>Mycobacteriaceae</taxon>
        <taxon>Mycobacterium</taxon>
    </lineage>
</organism>
<dbReference type="EMBL" id="MVHE01000011">
    <property type="protein sequence ID" value="ORA22203.1"/>
    <property type="molecule type" value="Genomic_DNA"/>
</dbReference>
<gene>
    <name evidence="7" type="ORF">BST12_10435</name>
</gene>
<dbReference type="AlphaFoldDB" id="A0A1W9ZWR5"/>
<feature type="compositionally biased region" description="Low complexity" evidence="6">
    <location>
        <begin position="30"/>
        <end position="54"/>
    </location>
</feature>
<evidence type="ECO:0008006" key="9">
    <source>
        <dbReference type="Google" id="ProtNLM"/>
    </source>
</evidence>
<keyword evidence="5" id="KW-0449">Lipoprotein</keyword>
<evidence type="ECO:0000313" key="7">
    <source>
        <dbReference type="EMBL" id="ORA22203.1"/>
    </source>
</evidence>
<dbReference type="Pfam" id="PF05481">
    <property type="entry name" value="Myco_19_kDa"/>
    <property type="match status" value="1"/>
</dbReference>
<dbReference type="Proteomes" id="UP000192284">
    <property type="component" value="Unassembled WGS sequence"/>
</dbReference>
<protein>
    <recommendedName>
        <fullName evidence="9">Lipoprotein LpqH</fullName>
    </recommendedName>
</protein>
<feature type="region of interest" description="Disordered" evidence="6">
    <location>
        <begin position="23"/>
        <end position="56"/>
    </location>
</feature>
<comment type="caution">
    <text evidence="7">The sequence shown here is derived from an EMBL/GenBank/DDBJ whole genome shotgun (WGS) entry which is preliminary data.</text>
</comment>